<dbReference type="CDD" id="cd00009">
    <property type="entry name" value="AAA"/>
    <property type="match status" value="1"/>
</dbReference>
<feature type="domain" description="Sigma-54 factor interaction" evidence="7">
    <location>
        <begin position="333"/>
        <end position="562"/>
    </location>
</feature>
<dbReference type="RefSeq" id="WP_312644337.1">
    <property type="nucleotide sequence ID" value="NZ_CP116967.1"/>
</dbReference>
<evidence type="ECO:0000256" key="5">
    <source>
        <dbReference type="ARBA" id="ARBA00023163"/>
    </source>
</evidence>
<dbReference type="Pfam" id="PF25601">
    <property type="entry name" value="AAA_lid_14"/>
    <property type="match status" value="1"/>
</dbReference>
<dbReference type="GO" id="GO:0006355">
    <property type="term" value="P:regulation of DNA-templated transcription"/>
    <property type="evidence" value="ECO:0007669"/>
    <property type="project" value="InterPro"/>
</dbReference>
<dbReference type="Gene3D" id="3.40.50.300">
    <property type="entry name" value="P-loop containing nucleotide triphosphate hydrolases"/>
    <property type="match status" value="1"/>
</dbReference>
<dbReference type="KEGG" id="nall:PP769_01505"/>
<evidence type="ECO:0000256" key="3">
    <source>
        <dbReference type="ARBA" id="ARBA00023015"/>
    </source>
</evidence>
<name>A0AA96GIT9_9BACT</name>
<dbReference type="SMART" id="SM00382">
    <property type="entry name" value="AAA"/>
    <property type="match status" value="1"/>
</dbReference>
<dbReference type="PROSITE" id="PS00688">
    <property type="entry name" value="SIGMA54_INTERACT_3"/>
    <property type="match status" value="1"/>
</dbReference>
<dbReference type="InterPro" id="IPR027417">
    <property type="entry name" value="P-loop_NTPase"/>
</dbReference>
<protein>
    <submittedName>
        <fullName evidence="8">Sigma 54-interacting transcriptional regulator</fullName>
    </submittedName>
</protein>
<keyword evidence="6" id="KW-0175">Coiled coil</keyword>
<dbReference type="InterPro" id="IPR025944">
    <property type="entry name" value="Sigma_54_int_dom_CS"/>
</dbReference>
<reference evidence="8 9" key="1">
    <citation type="submission" date="2023-01" db="EMBL/GenBank/DDBJ databases">
        <title>Cultivation and genomic characterization of new, ubiquitous marine nitrite-oxidizing bacteria from the Nitrospirales.</title>
        <authorList>
            <person name="Mueller A.J."/>
            <person name="Daebeler A."/>
            <person name="Herbold C.W."/>
            <person name="Kirkegaard R.H."/>
            <person name="Daims H."/>
        </authorList>
    </citation>
    <scope>NUCLEOTIDE SEQUENCE [LARGE SCALE GENOMIC DNA]</scope>
    <source>
        <strain evidence="8 9">VA</strain>
    </source>
</reference>
<evidence type="ECO:0000313" key="9">
    <source>
        <dbReference type="Proteomes" id="UP001302719"/>
    </source>
</evidence>
<dbReference type="InterPro" id="IPR025662">
    <property type="entry name" value="Sigma_54_int_dom_ATP-bd_1"/>
</dbReference>
<keyword evidence="3" id="KW-0805">Transcription regulation</keyword>
<dbReference type="Gene3D" id="3.30.450.20">
    <property type="entry name" value="PAS domain"/>
    <property type="match status" value="1"/>
</dbReference>
<organism evidence="8 9">
    <name type="scientific">Candidatus Nitrospira allomarina</name>
    <dbReference type="NCBI Taxonomy" id="3020900"/>
    <lineage>
        <taxon>Bacteria</taxon>
        <taxon>Pseudomonadati</taxon>
        <taxon>Nitrospirota</taxon>
        <taxon>Nitrospiria</taxon>
        <taxon>Nitrospirales</taxon>
        <taxon>Nitrospiraceae</taxon>
        <taxon>Nitrospira</taxon>
    </lineage>
</organism>
<dbReference type="SMART" id="SM00091">
    <property type="entry name" value="PAS"/>
    <property type="match status" value="1"/>
</dbReference>
<accession>A0AA96GIT9</accession>
<dbReference type="InterPro" id="IPR002078">
    <property type="entry name" value="Sigma_54_int"/>
</dbReference>
<dbReference type="SUPFAM" id="SSF52540">
    <property type="entry name" value="P-loop containing nucleoside triphosphate hydrolases"/>
    <property type="match status" value="1"/>
</dbReference>
<keyword evidence="5" id="KW-0804">Transcription</keyword>
<keyword evidence="4" id="KW-0238">DNA-binding</keyword>
<dbReference type="PANTHER" id="PTHR32071">
    <property type="entry name" value="TRANSCRIPTIONAL REGULATORY PROTEIN"/>
    <property type="match status" value="1"/>
</dbReference>
<dbReference type="FunFam" id="3.40.50.300:FF:000006">
    <property type="entry name" value="DNA-binding transcriptional regulator NtrC"/>
    <property type="match status" value="1"/>
</dbReference>
<keyword evidence="9" id="KW-1185">Reference proteome</keyword>
<dbReference type="InterPro" id="IPR002197">
    <property type="entry name" value="HTH_Fis"/>
</dbReference>
<dbReference type="PRINTS" id="PR01590">
    <property type="entry name" value="HTHFIS"/>
</dbReference>
<proteinExistence type="predicted"/>
<dbReference type="PROSITE" id="PS00676">
    <property type="entry name" value="SIGMA54_INTERACT_2"/>
    <property type="match status" value="1"/>
</dbReference>
<dbReference type="Gene3D" id="1.10.10.60">
    <property type="entry name" value="Homeodomain-like"/>
    <property type="match status" value="1"/>
</dbReference>
<dbReference type="InterPro" id="IPR035965">
    <property type="entry name" value="PAS-like_dom_sf"/>
</dbReference>
<dbReference type="InterPro" id="IPR000014">
    <property type="entry name" value="PAS"/>
</dbReference>
<dbReference type="GO" id="GO:0005524">
    <property type="term" value="F:ATP binding"/>
    <property type="evidence" value="ECO:0007669"/>
    <property type="project" value="UniProtKB-KW"/>
</dbReference>
<evidence type="ECO:0000313" key="8">
    <source>
        <dbReference type="EMBL" id="WNM58466.1"/>
    </source>
</evidence>
<evidence type="ECO:0000256" key="6">
    <source>
        <dbReference type="SAM" id="Coils"/>
    </source>
</evidence>
<feature type="coiled-coil region" evidence="6">
    <location>
        <begin position="180"/>
        <end position="211"/>
    </location>
</feature>
<evidence type="ECO:0000256" key="2">
    <source>
        <dbReference type="ARBA" id="ARBA00022840"/>
    </source>
</evidence>
<evidence type="ECO:0000259" key="7">
    <source>
        <dbReference type="PROSITE" id="PS50045"/>
    </source>
</evidence>
<dbReference type="EMBL" id="CP116967">
    <property type="protein sequence ID" value="WNM58466.1"/>
    <property type="molecule type" value="Genomic_DNA"/>
</dbReference>
<evidence type="ECO:0000256" key="1">
    <source>
        <dbReference type="ARBA" id="ARBA00022741"/>
    </source>
</evidence>
<dbReference type="SUPFAM" id="SSF46689">
    <property type="entry name" value="Homeodomain-like"/>
    <property type="match status" value="1"/>
</dbReference>
<dbReference type="Pfam" id="PF00158">
    <property type="entry name" value="Sigma54_activat"/>
    <property type="match status" value="1"/>
</dbReference>
<dbReference type="AlphaFoldDB" id="A0AA96GIT9"/>
<evidence type="ECO:0000256" key="4">
    <source>
        <dbReference type="ARBA" id="ARBA00023125"/>
    </source>
</evidence>
<keyword evidence="1" id="KW-0547">Nucleotide-binding</keyword>
<dbReference type="Proteomes" id="UP001302719">
    <property type="component" value="Chromosome"/>
</dbReference>
<keyword evidence="2" id="KW-0067">ATP-binding</keyword>
<dbReference type="GO" id="GO:0043565">
    <property type="term" value="F:sequence-specific DNA binding"/>
    <property type="evidence" value="ECO:0007669"/>
    <property type="project" value="InterPro"/>
</dbReference>
<dbReference type="PROSITE" id="PS50045">
    <property type="entry name" value="SIGMA54_INTERACT_4"/>
    <property type="match status" value="1"/>
</dbReference>
<dbReference type="InterPro" id="IPR003593">
    <property type="entry name" value="AAA+_ATPase"/>
</dbReference>
<dbReference type="Gene3D" id="1.10.8.60">
    <property type="match status" value="1"/>
</dbReference>
<gene>
    <name evidence="8" type="ORF">PP769_01505</name>
</gene>
<dbReference type="InterPro" id="IPR058031">
    <property type="entry name" value="AAA_lid_NorR"/>
</dbReference>
<dbReference type="SUPFAM" id="SSF55785">
    <property type="entry name" value="PYP-like sensor domain (PAS domain)"/>
    <property type="match status" value="1"/>
</dbReference>
<dbReference type="Pfam" id="PF02954">
    <property type="entry name" value="HTH_8"/>
    <property type="match status" value="1"/>
</dbReference>
<sequence>MEDKDSLSSTDSHVLKDSDQELKRTLHDLQERVKELTALHSTTQLFHNEDLSTQELLQRIADLIPPSWQYPEVTAARIRFGHLEITTPNFVGSPWTQREEFICRDGTTGEIEVVYLEERPTEVEGPFLQEERNLLHSLGEMIRLQLDRKRTQAALREAHDVLEQRVLDRTSDLTTANRLLSREVTQRREAEEKLEDLIAEIQRNHDDLIAILNQLHIGTALTDRDGKVTFLSQAAQQLCGKSNFPHSGESWKALFSDPSYHVQIEDMVNRSPGERQEVLVRMSEVGGECTRWINVDVRDDPRDPERKMFFLYDASEVQTLRQLLGETGKYQDLIGASHSMQLVFQQIQDFSRVDSTILIEGETGTGKELVARAIHQASHRNEFPFIAVNCAGLTESLVASQLFGHKRGAFTGAVSDQQGLIEAAEGGTLFLDEIGDIPLTVQTSLLRVLQEWEITRLGESRLRKVNVRVLAATHHNLANDVSAGTFRADLLYRIRVGRVLLPALRERREDIPLLISHFLNQYRATTGRPVEAVSNEALRLLMAYAWPGNVRELKHAIEFAVIRCPQTIIQPQDLPPEVLNQDERLPVAPSEDITSSHDDDKEKILAALKQTGGNRSAAAKLLGIARLTLYRRMSRLGIPARRKTSSI</sequence>
<dbReference type="PROSITE" id="PS00675">
    <property type="entry name" value="SIGMA54_INTERACT_1"/>
    <property type="match status" value="1"/>
</dbReference>
<dbReference type="InterPro" id="IPR025943">
    <property type="entry name" value="Sigma_54_int_dom_ATP-bd_2"/>
</dbReference>
<dbReference type="InterPro" id="IPR009057">
    <property type="entry name" value="Homeodomain-like_sf"/>
</dbReference>